<proteinExistence type="predicted"/>
<dbReference type="SUPFAM" id="SSF46785">
    <property type="entry name" value="Winged helix' DNA-binding domain"/>
    <property type="match status" value="1"/>
</dbReference>
<comment type="caution">
    <text evidence="5">The sequence shown here is derived from an EMBL/GenBank/DDBJ whole genome shotgun (WGS) entry which is preliminary data.</text>
</comment>
<keyword evidence="1" id="KW-0805">Transcription regulation</keyword>
<dbReference type="InterPro" id="IPR051081">
    <property type="entry name" value="HTH_MetalResp_TranReg"/>
</dbReference>
<dbReference type="GO" id="GO:0003700">
    <property type="term" value="F:DNA-binding transcription factor activity"/>
    <property type="evidence" value="ECO:0007669"/>
    <property type="project" value="InterPro"/>
</dbReference>
<dbReference type="GO" id="GO:0003677">
    <property type="term" value="F:DNA binding"/>
    <property type="evidence" value="ECO:0007669"/>
    <property type="project" value="UniProtKB-KW"/>
</dbReference>
<name>A0A7X0X439_LISSE</name>
<gene>
    <name evidence="5" type="primary">cadC</name>
    <name evidence="5" type="ORF">HB897_13610</name>
</gene>
<dbReference type="InterPro" id="IPR036388">
    <property type="entry name" value="WH-like_DNA-bd_sf"/>
</dbReference>
<dbReference type="PANTHER" id="PTHR33154">
    <property type="entry name" value="TRANSCRIPTIONAL REGULATOR, ARSR FAMILY"/>
    <property type="match status" value="1"/>
</dbReference>
<evidence type="ECO:0000313" key="5">
    <source>
        <dbReference type="EMBL" id="MBC1487266.1"/>
    </source>
</evidence>
<dbReference type="PROSITE" id="PS50987">
    <property type="entry name" value="HTH_ARSR_2"/>
    <property type="match status" value="1"/>
</dbReference>
<dbReference type="Proteomes" id="UP000523362">
    <property type="component" value="Unassembled WGS sequence"/>
</dbReference>
<dbReference type="AlphaFoldDB" id="A0A7X0X439"/>
<dbReference type="InterPro" id="IPR036390">
    <property type="entry name" value="WH_DNA-bd_sf"/>
</dbReference>
<feature type="domain" description="HTH arsR-type" evidence="4">
    <location>
        <begin position="23"/>
        <end position="118"/>
    </location>
</feature>
<protein>
    <submittedName>
        <fullName evidence="5">Cd(II)-sensing metalloregulatory transcriptional repressor CadC</fullName>
    </submittedName>
</protein>
<evidence type="ECO:0000259" key="4">
    <source>
        <dbReference type="PROSITE" id="PS50987"/>
    </source>
</evidence>
<dbReference type="InterPro" id="IPR011991">
    <property type="entry name" value="ArsR-like_HTH"/>
</dbReference>
<dbReference type="SMART" id="SM00418">
    <property type="entry name" value="HTH_ARSR"/>
    <property type="match status" value="1"/>
</dbReference>
<reference evidence="5 6" key="1">
    <citation type="submission" date="2020-03" db="EMBL/GenBank/DDBJ databases">
        <title>Soil Listeria distribution.</title>
        <authorList>
            <person name="Liao J."/>
            <person name="Wiedmann M."/>
        </authorList>
    </citation>
    <scope>NUCLEOTIDE SEQUENCE [LARGE SCALE GENOMIC DNA]</scope>
    <source>
        <strain evidence="5 6">FSL L7-1560</strain>
    </source>
</reference>
<keyword evidence="2" id="KW-0238">DNA-binding</keyword>
<dbReference type="GeneID" id="83607612"/>
<dbReference type="Pfam" id="PF01022">
    <property type="entry name" value="HTH_5"/>
    <property type="match status" value="1"/>
</dbReference>
<organism evidence="5 6">
    <name type="scientific">Listeria seeligeri</name>
    <dbReference type="NCBI Taxonomy" id="1640"/>
    <lineage>
        <taxon>Bacteria</taxon>
        <taxon>Bacillati</taxon>
        <taxon>Bacillota</taxon>
        <taxon>Bacilli</taxon>
        <taxon>Bacillales</taxon>
        <taxon>Listeriaceae</taxon>
        <taxon>Listeria</taxon>
    </lineage>
</organism>
<dbReference type="Gene3D" id="1.10.10.10">
    <property type="entry name" value="Winged helix-like DNA-binding domain superfamily/Winged helix DNA-binding domain"/>
    <property type="match status" value="1"/>
</dbReference>
<accession>A0A7X0X439</accession>
<evidence type="ECO:0000256" key="2">
    <source>
        <dbReference type="ARBA" id="ARBA00023125"/>
    </source>
</evidence>
<dbReference type="InterPro" id="IPR001845">
    <property type="entry name" value="HTH_ArsR_DNA-bd_dom"/>
</dbReference>
<evidence type="ECO:0000256" key="1">
    <source>
        <dbReference type="ARBA" id="ARBA00023015"/>
    </source>
</evidence>
<dbReference type="EMBL" id="JAARRG010000013">
    <property type="protein sequence ID" value="MBC1487266.1"/>
    <property type="molecule type" value="Genomic_DNA"/>
</dbReference>
<dbReference type="RefSeq" id="WP_035066775.1">
    <property type="nucleotide sequence ID" value="NZ_JAARRG010000013.1"/>
</dbReference>
<sequence length="119" mass="13447">MTVDICEITCIDEEKVKRVKGGLETVEVTIISQMFKILSDETRVKIVYALLTENELCVCDLANIVEATVAATSHHLRFLKKQGLANYRKDGKLVYYSLANERVREQVKLILLNFEGVGV</sequence>
<dbReference type="NCBIfam" id="NF033788">
    <property type="entry name" value="HTH_metalloreg"/>
    <property type="match status" value="1"/>
</dbReference>
<dbReference type="PANTHER" id="PTHR33154:SF18">
    <property type="entry name" value="ARSENICAL RESISTANCE OPERON REPRESSOR"/>
    <property type="match status" value="1"/>
</dbReference>
<dbReference type="CDD" id="cd00090">
    <property type="entry name" value="HTH_ARSR"/>
    <property type="match status" value="1"/>
</dbReference>
<evidence type="ECO:0000256" key="3">
    <source>
        <dbReference type="ARBA" id="ARBA00023163"/>
    </source>
</evidence>
<evidence type="ECO:0000313" key="6">
    <source>
        <dbReference type="Proteomes" id="UP000523362"/>
    </source>
</evidence>
<dbReference type="InterPro" id="IPR018334">
    <property type="entry name" value="ArsR_HTH"/>
</dbReference>
<dbReference type="PROSITE" id="PS00846">
    <property type="entry name" value="HTH_ARSR_1"/>
    <property type="match status" value="1"/>
</dbReference>
<keyword evidence="3" id="KW-0804">Transcription</keyword>
<dbReference type="PRINTS" id="PR00778">
    <property type="entry name" value="HTHARSR"/>
</dbReference>